<dbReference type="InterPro" id="IPR042099">
    <property type="entry name" value="ANL_N_sf"/>
</dbReference>
<dbReference type="Gene3D" id="3.30.300.30">
    <property type="match status" value="1"/>
</dbReference>
<protein>
    <submittedName>
        <fullName evidence="3">Acid--CoA ligase</fullName>
    </submittedName>
</protein>
<dbReference type="InterPro" id="IPR045851">
    <property type="entry name" value="AMP-bd_C_sf"/>
</dbReference>
<evidence type="ECO:0000313" key="4">
    <source>
        <dbReference type="Proteomes" id="UP000630353"/>
    </source>
</evidence>
<dbReference type="InterPro" id="IPR025110">
    <property type="entry name" value="AMP-bd_C"/>
</dbReference>
<dbReference type="PANTHER" id="PTHR43767">
    <property type="entry name" value="LONG-CHAIN-FATTY-ACID--COA LIGASE"/>
    <property type="match status" value="1"/>
</dbReference>
<dbReference type="InterPro" id="IPR020845">
    <property type="entry name" value="AMP-binding_CS"/>
</dbReference>
<gene>
    <name evidence="3" type="ORF">GCM10017083_55420</name>
</gene>
<feature type="domain" description="AMP-dependent synthetase/ligase" evidence="1">
    <location>
        <begin position="8"/>
        <end position="360"/>
    </location>
</feature>
<keyword evidence="3" id="KW-0436">Ligase</keyword>
<dbReference type="RefSeq" id="WP_189995906.1">
    <property type="nucleotide sequence ID" value="NZ_BMZS01000018.1"/>
</dbReference>
<proteinExistence type="predicted"/>
<organism evidence="3 4">
    <name type="scientific">Thalassobaculum fulvum</name>
    <dbReference type="NCBI Taxonomy" id="1633335"/>
    <lineage>
        <taxon>Bacteria</taxon>
        <taxon>Pseudomonadati</taxon>
        <taxon>Pseudomonadota</taxon>
        <taxon>Alphaproteobacteria</taxon>
        <taxon>Rhodospirillales</taxon>
        <taxon>Thalassobaculaceae</taxon>
        <taxon>Thalassobaculum</taxon>
    </lineage>
</organism>
<keyword evidence="4" id="KW-1185">Reference proteome</keyword>
<name>A0A918XXY9_9PROT</name>
<reference evidence="3" key="2">
    <citation type="submission" date="2020-09" db="EMBL/GenBank/DDBJ databases">
        <authorList>
            <person name="Sun Q."/>
            <person name="Kim S."/>
        </authorList>
    </citation>
    <scope>NUCLEOTIDE SEQUENCE</scope>
    <source>
        <strain evidence="3">KCTC 42651</strain>
    </source>
</reference>
<comment type="caution">
    <text evidence="3">The sequence shown here is derived from an EMBL/GenBank/DDBJ whole genome shotgun (WGS) entry which is preliminary data.</text>
</comment>
<dbReference type="SUPFAM" id="SSF56801">
    <property type="entry name" value="Acetyl-CoA synthetase-like"/>
    <property type="match status" value="1"/>
</dbReference>
<dbReference type="EMBL" id="BMZS01000018">
    <property type="protein sequence ID" value="GHD64100.1"/>
    <property type="molecule type" value="Genomic_DNA"/>
</dbReference>
<evidence type="ECO:0000259" key="2">
    <source>
        <dbReference type="Pfam" id="PF13193"/>
    </source>
</evidence>
<dbReference type="AlphaFoldDB" id="A0A918XXY9"/>
<dbReference type="PROSITE" id="PS00455">
    <property type="entry name" value="AMP_BINDING"/>
    <property type="match status" value="1"/>
</dbReference>
<dbReference type="Proteomes" id="UP000630353">
    <property type="component" value="Unassembled WGS sequence"/>
</dbReference>
<dbReference type="GO" id="GO:0016878">
    <property type="term" value="F:acid-thiol ligase activity"/>
    <property type="evidence" value="ECO:0007669"/>
    <property type="project" value="UniProtKB-ARBA"/>
</dbReference>
<sequence>MSLADWIDRHADERPDAPAIRFGDEVLDYGRLSELVDGTAAWLRDAHGVRPGDRVAWLGTNAPDMLALLFAAARLGAILVPLNWRLAPPELRYVMLDCGPRLLVVQPAFAGDAEAILHDPATCEVHVSDPTAGGLAAVVPSATIEDSGSDDDPLLIVYTSGTTGRPKGAVLTQGAIAANAANARAMHAMTANDHVLTVLPMFHVGGLNIQTTPVLQAGGTVTLHDKFDPGAALAAIETLRPTLTVLVPATLKAMIEHPRWRATDLSSLRAVATGSSDVPIDLMTPFIDRGVPVIQVYGATETAPVAIFQTVDDPADELGSIGRPAPGCAVRLVDGDGREVATGSVGEIEVKGGNVAIGYWDDDAATAAAFRDGWFRTGDLALADGDGAYWFRDRIKNVIISGGENVYPAELERVLRTLDGVAEAAVVGRPDPRWGEVPVAVVVAAPGAAIDRETVLAGFQGRLARFKHPKDVVFVDELPRNALGKVRVELVKAMASAAPAGSVPGVRETEGAEQGSR</sequence>
<accession>A0A918XXY9</accession>
<evidence type="ECO:0000313" key="3">
    <source>
        <dbReference type="EMBL" id="GHD64100.1"/>
    </source>
</evidence>
<evidence type="ECO:0000259" key="1">
    <source>
        <dbReference type="Pfam" id="PF00501"/>
    </source>
</evidence>
<dbReference type="Gene3D" id="3.40.50.12780">
    <property type="entry name" value="N-terminal domain of ligase-like"/>
    <property type="match status" value="1"/>
</dbReference>
<dbReference type="InterPro" id="IPR000873">
    <property type="entry name" value="AMP-dep_synth/lig_dom"/>
</dbReference>
<dbReference type="Pfam" id="PF13193">
    <property type="entry name" value="AMP-binding_C"/>
    <property type="match status" value="1"/>
</dbReference>
<feature type="domain" description="AMP-binding enzyme C-terminal" evidence="2">
    <location>
        <begin position="410"/>
        <end position="485"/>
    </location>
</feature>
<dbReference type="Pfam" id="PF00501">
    <property type="entry name" value="AMP-binding"/>
    <property type="match status" value="1"/>
</dbReference>
<dbReference type="PANTHER" id="PTHR43767:SF1">
    <property type="entry name" value="NONRIBOSOMAL PEPTIDE SYNTHASE PES1 (EUROFUNG)-RELATED"/>
    <property type="match status" value="1"/>
</dbReference>
<reference evidence="3" key="1">
    <citation type="journal article" date="2014" name="Int. J. Syst. Evol. Microbiol.">
        <title>Complete genome sequence of Corynebacterium casei LMG S-19264T (=DSM 44701T), isolated from a smear-ripened cheese.</title>
        <authorList>
            <consortium name="US DOE Joint Genome Institute (JGI-PGF)"/>
            <person name="Walter F."/>
            <person name="Albersmeier A."/>
            <person name="Kalinowski J."/>
            <person name="Ruckert C."/>
        </authorList>
    </citation>
    <scope>NUCLEOTIDE SEQUENCE</scope>
    <source>
        <strain evidence="3">KCTC 42651</strain>
    </source>
</reference>
<dbReference type="InterPro" id="IPR050237">
    <property type="entry name" value="ATP-dep_AMP-bd_enzyme"/>
</dbReference>